<dbReference type="InterPro" id="IPR032675">
    <property type="entry name" value="LRR_dom_sf"/>
</dbReference>
<accession>A0A8S1C6Q4</accession>
<protein>
    <submittedName>
        <fullName evidence="1">Uncharacterized protein</fullName>
    </submittedName>
</protein>
<dbReference type="Proteomes" id="UP000494165">
    <property type="component" value="Unassembled WGS sequence"/>
</dbReference>
<dbReference type="Gene3D" id="3.80.10.10">
    <property type="entry name" value="Ribonuclease Inhibitor"/>
    <property type="match status" value="1"/>
</dbReference>
<organism evidence="1 2">
    <name type="scientific">Cloeon dipterum</name>
    <dbReference type="NCBI Taxonomy" id="197152"/>
    <lineage>
        <taxon>Eukaryota</taxon>
        <taxon>Metazoa</taxon>
        <taxon>Ecdysozoa</taxon>
        <taxon>Arthropoda</taxon>
        <taxon>Hexapoda</taxon>
        <taxon>Insecta</taxon>
        <taxon>Pterygota</taxon>
        <taxon>Palaeoptera</taxon>
        <taxon>Ephemeroptera</taxon>
        <taxon>Pisciforma</taxon>
        <taxon>Baetidae</taxon>
        <taxon>Cloeon</taxon>
    </lineage>
</organism>
<name>A0A8S1C6Q4_9INSE</name>
<dbReference type="AlphaFoldDB" id="A0A8S1C6Q4"/>
<keyword evidence="2" id="KW-1185">Reference proteome</keyword>
<dbReference type="EMBL" id="CADEPI010000034">
    <property type="protein sequence ID" value="CAB3367861.1"/>
    <property type="molecule type" value="Genomic_DNA"/>
</dbReference>
<sequence>MYLFLTSECLQENATMDDEALVRHTQVRLENLITNCTLEHLAKKATLKIIYSYLNDSKENEISEKLNSLPALLKDEVLQEMLKRKCYNTKGNLKQFELMFKAFKLLLSTRTNEIHLENLLSFCPDKQLEKKVNQLLIIIANKASNLQCLKTTSDDCLGSSTLPEGTFQALLKMKQLKKLFIGNFELLWTQLLELCRSLPALRVLGVSDVSYPRKNQPMAHTINDLKRDLAHLRLIQCSSSSVMTLLRRNLPNLDTLNSVRNFGLSWEDIAVPNDAKGNQTSSLRNFCQFDGLDHIRSEDHKLYVSHPNITHLIWTGFLNEKMMLGSAKKFTRVKFLAMLSIGQKIDGFLVSIGKNLLTLYLNDVKISSLSQVFNACPRLKKLTLKDVRQLQNPGSLSNFSELKELVWAKEFGKVELHDILCAPNLQRVEVTCQGWNQEDLRILTSLIAEKKILSKLHTFRVCFRRDVSSLYEVVGLLKNAAAFLPKLTDLNLSVDLDDMRSRKPFDYLTVMTDEEEFIRFQNEWCARFPDRGPRFLIEMLSDSLSLVTILNVFKINYLKARA</sequence>
<proteinExistence type="predicted"/>
<comment type="caution">
    <text evidence="1">The sequence shown here is derived from an EMBL/GenBank/DDBJ whole genome shotgun (WGS) entry which is preliminary data.</text>
</comment>
<evidence type="ECO:0000313" key="2">
    <source>
        <dbReference type="Proteomes" id="UP000494165"/>
    </source>
</evidence>
<dbReference type="SUPFAM" id="SSF52047">
    <property type="entry name" value="RNI-like"/>
    <property type="match status" value="1"/>
</dbReference>
<gene>
    <name evidence="1" type="ORF">CLODIP_2_CD04088</name>
</gene>
<evidence type="ECO:0000313" key="1">
    <source>
        <dbReference type="EMBL" id="CAB3367861.1"/>
    </source>
</evidence>
<reference evidence="1 2" key="1">
    <citation type="submission" date="2020-04" db="EMBL/GenBank/DDBJ databases">
        <authorList>
            <person name="Alioto T."/>
            <person name="Alioto T."/>
            <person name="Gomez Garrido J."/>
        </authorList>
    </citation>
    <scope>NUCLEOTIDE SEQUENCE [LARGE SCALE GENOMIC DNA]</scope>
</reference>